<protein>
    <submittedName>
        <fullName evidence="1">Uncharacterized protein</fullName>
    </submittedName>
</protein>
<dbReference type="RefSeq" id="WP_015025215.1">
    <property type="nucleotide sequence ID" value="NC_018721.1"/>
</dbReference>
<name>K4IIL4_PSYTT</name>
<evidence type="ECO:0000313" key="2">
    <source>
        <dbReference type="Proteomes" id="UP000008514"/>
    </source>
</evidence>
<gene>
    <name evidence="1" type="ordered locus">P700755_002961</name>
</gene>
<dbReference type="Proteomes" id="UP000008514">
    <property type="component" value="Chromosome"/>
</dbReference>
<dbReference type="HOGENOM" id="CLU_1439454_0_0_10"/>
<keyword evidence="2" id="KW-1185">Reference proteome</keyword>
<evidence type="ECO:0000313" key="1">
    <source>
        <dbReference type="EMBL" id="AFU69658.1"/>
    </source>
</evidence>
<dbReference type="AlphaFoldDB" id="K4IIL4"/>
<dbReference type="KEGG" id="ptq:P700755_002961"/>
<organism evidence="1 2">
    <name type="scientific">Psychroflexus torquis (strain ATCC 700755 / CIP 106069 / ACAM 623)</name>
    <dbReference type="NCBI Taxonomy" id="313595"/>
    <lineage>
        <taxon>Bacteria</taxon>
        <taxon>Pseudomonadati</taxon>
        <taxon>Bacteroidota</taxon>
        <taxon>Flavobacteriia</taxon>
        <taxon>Flavobacteriales</taxon>
        <taxon>Flavobacteriaceae</taxon>
        <taxon>Psychroflexus</taxon>
    </lineage>
</organism>
<proteinExistence type="predicted"/>
<dbReference type="OrthoDB" id="1443823at2"/>
<reference evidence="1" key="2">
    <citation type="submission" date="2012-09" db="EMBL/GenBank/DDBJ databases">
        <title>The complete sequence of Psychroflexus torquis an extreme psychrophile from sea-ice that is stimulated by light.</title>
        <authorList>
            <person name="Feng S."/>
            <person name="Powell S.M."/>
            <person name="Bowman J.P."/>
        </authorList>
    </citation>
    <scope>NUCLEOTIDE SEQUENCE [LARGE SCALE GENOMIC DNA]</scope>
    <source>
        <strain evidence="1">ATCC 700755</strain>
    </source>
</reference>
<accession>K4IIL4</accession>
<dbReference type="EMBL" id="CP003879">
    <property type="protein sequence ID" value="AFU69658.1"/>
    <property type="molecule type" value="Genomic_DNA"/>
</dbReference>
<dbReference type="eggNOG" id="ENOG5032MY0">
    <property type="taxonomic scope" value="Bacteria"/>
</dbReference>
<sequence>MIIKPNASPDEKDSPFYIKNEEFCSEFEHFIAKKNGKVKGNYNAWSYSIFGKTLNPKNWTLKYKKATFSSGNLWLSSKHQNLLVLAEWETERAGTHNSEFLIRKKTKTDFIKLMFNKSLSKFNIYDKYIIESENNKSQLISKLNKILEPLFKSGEIYIIDHRNDRLKIELRTEKHYFDIFNELTEL</sequence>
<reference evidence="1" key="1">
    <citation type="submission" date="2006-03" db="EMBL/GenBank/DDBJ databases">
        <authorList>
            <person name="Bowman J."/>
            <person name="Ferriera S."/>
            <person name="Johnson J."/>
            <person name="Kravitz S."/>
            <person name="Halpern A."/>
            <person name="Remington K."/>
            <person name="Beeson K."/>
            <person name="Tran B."/>
            <person name="Rogers Y.-H."/>
            <person name="Friedman R."/>
            <person name="Venter J.C."/>
        </authorList>
    </citation>
    <scope>NUCLEOTIDE SEQUENCE [LARGE SCALE GENOMIC DNA]</scope>
    <source>
        <strain evidence="1">ATCC 700755</strain>
    </source>
</reference>